<dbReference type="InterPro" id="IPR050967">
    <property type="entry name" value="Thiamine_Salvage_TenA"/>
</dbReference>
<dbReference type="NCBIfam" id="TIGR04306">
    <property type="entry name" value="salvage_TenA"/>
    <property type="match status" value="1"/>
</dbReference>
<evidence type="ECO:0000313" key="5">
    <source>
        <dbReference type="Proteomes" id="UP000589626"/>
    </source>
</evidence>
<dbReference type="EMBL" id="JACHWR010000001">
    <property type="protein sequence ID" value="MBB3040656.1"/>
    <property type="molecule type" value="Genomic_DNA"/>
</dbReference>
<dbReference type="PANTHER" id="PTHR43198">
    <property type="entry name" value="BIFUNCTIONAL TH2 PROTEIN"/>
    <property type="match status" value="1"/>
</dbReference>
<evidence type="ECO:0000256" key="1">
    <source>
        <dbReference type="ARBA" id="ARBA00004948"/>
    </source>
</evidence>
<dbReference type="CDD" id="cd19365">
    <property type="entry name" value="TenA_C-like"/>
    <property type="match status" value="1"/>
</dbReference>
<proteinExistence type="inferred from homology"/>
<dbReference type="PANTHER" id="PTHR43198:SF2">
    <property type="entry name" value="SI:CH1073-67J19.1-RELATED"/>
    <property type="match status" value="1"/>
</dbReference>
<evidence type="ECO:0000313" key="4">
    <source>
        <dbReference type="EMBL" id="MBB3040656.1"/>
    </source>
</evidence>
<dbReference type="RefSeq" id="WP_183590663.1">
    <property type="nucleotide sequence ID" value="NZ_JACHWR010000001.1"/>
</dbReference>
<dbReference type="Proteomes" id="UP000589626">
    <property type="component" value="Unassembled WGS sequence"/>
</dbReference>
<name>A0A7W4VRV8_9ACTN</name>
<dbReference type="InterPro" id="IPR004305">
    <property type="entry name" value="Thiaminase-2/PQQC"/>
</dbReference>
<dbReference type="Gene3D" id="1.20.910.10">
    <property type="entry name" value="Heme oxygenase-like"/>
    <property type="match status" value="1"/>
</dbReference>
<dbReference type="InterPro" id="IPR016084">
    <property type="entry name" value="Haem_Oase-like_multi-hlx"/>
</dbReference>
<dbReference type="GO" id="GO:0009229">
    <property type="term" value="P:thiamine diphosphate biosynthetic process"/>
    <property type="evidence" value="ECO:0007669"/>
    <property type="project" value="UniProtKB-UniPathway"/>
</dbReference>
<keyword evidence="2 4" id="KW-0378">Hydrolase</keyword>
<comment type="caution">
    <text evidence="4">The sequence shown here is derived from an EMBL/GenBank/DDBJ whole genome shotgun (WGS) entry which is preliminary data.</text>
</comment>
<comment type="catalytic activity">
    <reaction evidence="2">
        <text>4-amino-5-aminomethyl-2-methylpyrimidine + H2O = 4-amino-5-hydroxymethyl-2-methylpyrimidine + NH4(+)</text>
        <dbReference type="Rhea" id="RHEA:31799"/>
        <dbReference type="ChEBI" id="CHEBI:15377"/>
        <dbReference type="ChEBI" id="CHEBI:16892"/>
        <dbReference type="ChEBI" id="CHEBI:28938"/>
        <dbReference type="ChEBI" id="CHEBI:63416"/>
        <dbReference type="EC" id="3.5.99.2"/>
    </reaction>
</comment>
<organism evidence="4 5">
    <name type="scientific">Nocardioides soli</name>
    <dbReference type="NCBI Taxonomy" id="1036020"/>
    <lineage>
        <taxon>Bacteria</taxon>
        <taxon>Bacillati</taxon>
        <taxon>Actinomycetota</taxon>
        <taxon>Actinomycetes</taxon>
        <taxon>Propionibacteriales</taxon>
        <taxon>Nocardioidaceae</taxon>
        <taxon>Nocardioides</taxon>
    </lineage>
</organism>
<comment type="similarity">
    <text evidence="2">Belongs to the TenA family.</text>
</comment>
<dbReference type="UniPathway" id="UPA00060"/>
<comment type="pathway">
    <text evidence="1 2">Cofactor biosynthesis; thiamine diphosphate biosynthesis.</text>
</comment>
<dbReference type="Pfam" id="PF03070">
    <property type="entry name" value="TENA_THI-4"/>
    <property type="match status" value="1"/>
</dbReference>
<feature type="domain" description="Thiaminase-2/PQQC" evidence="3">
    <location>
        <begin position="17"/>
        <end position="223"/>
    </location>
</feature>
<protein>
    <recommendedName>
        <fullName evidence="2">Aminopyrimidine aminohydrolase</fullName>
        <ecNumber evidence="2">3.5.99.2</ecNumber>
    </recommendedName>
</protein>
<keyword evidence="2" id="KW-0784">Thiamine biosynthesis</keyword>
<gene>
    <name evidence="4" type="ORF">FHU40_000457</name>
</gene>
<dbReference type="SUPFAM" id="SSF48613">
    <property type="entry name" value="Heme oxygenase-like"/>
    <property type="match status" value="1"/>
</dbReference>
<reference evidence="4 5" key="1">
    <citation type="submission" date="2020-08" db="EMBL/GenBank/DDBJ databases">
        <title>Sequencing the genomes of 1000 actinobacteria strains.</title>
        <authorList>
            <person name="Klenk H.-P."/>
        </authorList>
    </citation>
    <scope>NUCLEOTIDE SEQUENCE [LARGE SCALE GENOMIC DNA]</scope>
    <source>
        <strain evidence="4 5">DSM 105498</strain>
    </source>
</reference>
<dbReference type="AlphaFoldDB" id="A0A7W4VRV8"/>
<keyword evidence="5" id="KW-1185">Reference proteome</keyword>
<sequence length="231" mass="25448">MTATVEVRRAGWTGELWSAIEPIHLEILQHPFITGLTSGELAPEAFVRFLAQDTYYVNEYARSLAMLSATAPNMALTRSLLQHAAGAVTAESGLHAELVDMIDAPAGVLTEVLPTPTAAAYVDFVTARVHSGSFFEGLCAVLPCMWVYAEVGRHLVAAGSPHPTYQRWIDSYAGSDYLDEVERVLADVDVLARDVAEVERQRGVDIAIAATRYEWMFWDSAYRGEEWPTLV</sequence>
<comment type="function">
    <text evidence="2">Catalyzes an amino-pyrimidine hydrolysis reaction at the C5' of the pyrimidine moiety of thiamine compounds, a reaction that is part of a thiamine salvage pathway.</text>
</comment>
<dbReference type="GO" id="GO:0005829">
    <property type="term" value="C:cytosol"/>
    <property type="evidence" value="ECO:0007669"/>
    <property type="project" value="TreeGrafter"/>
</dbReference>
<dbReference type="EC" id="3.5.99.2" evidence="2"/>
<dbReference type="InterPro" id="IPR027574">
    <property type="entry name" value="Thiaminase_II"/>
</dbReference>
<accession>A0A7W4VRV8</accession>
<evidence type="ECO:0000256" key="2">
    <source>
        <dbReference type="RuleBase" id="RU363093"/>
    </source>
</evidence>
<comment type="catalytic activity">
    <reaction evidence="2">
        <text>thiamine + H2O = 5-(2-hydroxyethyl)-4-methylthiazole + 4-amino-5-hydroxymethyl-2-methylpyrimidine + H(+)</text>
        <dbReference type="Rhea" id="RHEA:17509"/>
        <dbReference type="ChEBI" id="CHEBI:15377"/>
        <dbReference type="ChEBI" id="CHEBI:15378"/>
        <dbReference type="ChEBI" id="CHEBI:16892"/>
        <dbReference type="ChEBI" id="CHEBI:17957"/>
        <dbReference type="ChEBI" id="CHEBI:18385"/>
        <dbReference type="EC" id="3.5.99.2"/>
    </reaction>
</comment>
<dbReference type="GO" id="GO:0009228">
    <property type="term" value="P:thiamine biosynthetic process"/>
    <property type="evidence" value="ECO:0007669"/>
    <property type="project" value="UniProtKB-KW"/>
</dbReference>
<evidence type="ECO:0000259" key="3">
    <source>
        <dbReference type="Pfam" id="PF03070"/>
    </source>
</evidence>
<dbReference type="GO" id="GO:0050334">
    <property type="term" value="F:thiaminase activity"/>
    <property type="evidence" value="ECO:0007669"/>
    <property type="project" value="UniProtKB-EC"/>
</dbReference>